<evidence type="ECO:0000313" key="16">
    <source>
        <dbReference type="Proteomes" id="UP000271380"/>
    </source>
</evidence>
<dbReference type="AlphaFoldDB" id="A0A0F6R061"/>
<dbReference type="SUPFAM" id="SSF55979">
    <property type="entry name" value="DNA clamp"/>
    <property type="match status" value="3"/>
</dbReference>
<reference evidence="14 16" key="2">
    <citation type="submission" date="2018-12" db="EMBL/GenBank/DDBJ databases">
        <authorList>
            <consortium name="Pathogen Informatics"/>
        </authorList>
    </citation>
    <scope>NUCLEOTIDE SEQUENCE [LARGE SCALE GENOMIC DNA]</scope>
    <source>
        <strain evidence="14 16">NCTC949</strain>
    </source>
</reference>
<evidence type="ECO:0000259" key="10">
    <source>
        <dbReference type="Pfam" id="PF00712"/>
    </source>
</evidence>
<dbReference type="SMART" id="SM00480">
    <property type="entry name" value="POL3Bc"/>
    <property type="match status" value="1"/>
</dbReference>
<dbReference type="Pfam" id="PF02767">
    <property type="entry name" value="DNA_pol3_beta_2"/>
    <property type="match status" value="1"/>
</dbReference>
<dbReference type="GO" id="GO:0003677">
    <property type="term" value="F:DNA binding"/>
    <property type="evidence" value="ECO:0007669"/>
    <property type="project" value="UniProtKB-UniRule"/>
</dbReference>
<evidence type="ECO:0000256" key="1">
    <source>
        <dbReference type="ARBA" id="ARBA00004496"/>
    </source>
</evidence>
<comment type="function">
    <text evidence="9">Confers DNA tethering and processivity to DNA polymerases and other proteins. Acts as a clamp, forming a ring around DNA (a reaction catalyzed by the clamp-loading complex) which diffuses in an ATP-independent manner freely and bidirectionally along dsDNA. Initially characterized for its ability to contact the catalytic subunit of DNA polymerase III (Pol III), a complex, multichain enzyme responsible for most of the replicative synthesis in bacteria; Pol III exhibits 3'-5' exonuclease proofreading activity. The beta chain is required for initiation of replication as well as for processivity of DNA replication.</text>
</comment>
<organism evidence="13 15">
    <name type="scientific">Corynebacterium kutscheri</name>
    <dbReference type="NCBI Taxonomy" id="35755"/>
    <lineage>
        <taxon>Bacteria</taxon>
        <taxon>Bacillati</taxon>
        <taxon>Actinomycetota</taxon>
        <taxon>Actinomycetes</taxon>
        <taxon>Mycobacteriales</taxon>
        <taxon>Corynebacteriaceae</taxon>
        <taxon>Corynebacterium</taxon>
    </lineage>
</organism>
<evidence type="ECO:0000256" key="5">
    <source>
        <dbReference type="ARBA" id="ARBA00022695"/>
    </source>
</evidence>
<gene>
    <name evidence="13" type="primary">dnaN</name>
    <name evidence="14" type="ORF">NCTC949_00689</name>
    <name evidence="13" type="ORF">UL82_00010</name>
</gene>
<keyword evidence="5 9" id="KW-0548">Nucleotidyltransferase</keyword>
<keyword evidence="4 9" id="KW-0808">Transferase</keyword>
<name>A0A0F6R061_9CORY</name>
<dbReference type="InterPro" id="IPR001001">
    <property type="entry name" value="DNA_polIII_beta"/>
</dbReference>
<dbReference type="OrthoDB" id="468978at2"/>
<dbReference type="RefSeq" id="WP_046438244.1">
    <property type="nucleotide sequence ID" value="NZ_CP011312.1"/>
</dbReference>
<feature type="domain" description="DNA polymerase III beta sliding clamp N-terminal" evidence="10">
    <location>
        <begin position="6"/>
        <end position="122"/>
    </location>
</feature>
<evidence type="ECO:0000313" key="15">
    <source>
        <dbReference type="Proteomes" id="UP000033457"/>
    </source>
</evidence>
<dbReference type="PIRSF" id="PIRSF000804">
    <property type="entry name" value="DNA_pol_III_b"/>
    <property type="match status" value="1"/>
</dbReference>
<dbReference type="GO" id="GO:0003887">
    <property type="term" value="F:DNA-directed DNA polymerase activity"/>
    <property type="evidence" value="ECO:0007669"/>
    <property type="project" value="UniProtKB-UniRule"/>
</dbReference>
<sequence length="394" mass="42375">MDSNVSFRVVKSDFESAVAWVARSLSAKPAQPVLRAMLITADDDGLELAGYDYEVSTKVRVAAEVVEPGKIAVAGKLIADIVSTLPNKPVELSVNGATVQLVCGTSRFELPMIPIEDYPPLPALPQVTGAMDPRLFSEAVSQVAVAAGKDDTLPVLTGMHMEINGEEVTLTATDRFRLALRRFQWVPASPDATAKVLIPAKNLQENARTMDTSITEPIELALGTGENIGSEGLFGIHTDNRQTTTRMLDAEYPNVAPLLPKSHQAMASVEISALQDAIKRVALVADRNAQIRLQFSAGEVILSAGGAEAGHAEERVACSYTGSEDLFIAFNPQFLREGLGVIRTNRVVFGFTDSSRPAIMIPEPEDMPEADETGAFPTPDTDFTYLLMPVRLPG</sequence>
<dbReference type="STRING" id="35755.UL82_00010"/>
<dbReference type="GO" id="GO:0006271">
    <property type="term" value="P:DNA strand elongation involved in DNA replication"/>
    <property type="evidence" value="ECO:0007669"/>
    <property type="project" value="TreeGrafter"/>
</dbReference>
<evidence type="ECO:0000256" key="7">
    <source>
        <dbReference type="ARBA" id="ARBA00022932"/>
    </source>
</evidence>
<evidence type="ECO:0000313" key="14">
    <source>
        <dbReference type="EMBL" id="VEH05586.1"/>
    </source>
</evidence>
<protein>
    <recommendedName>
        <fullName evidence="9">Beta sliding clamp</fullName>
    </recommendedName>
</protein>
<dbReference type="PANTHER" id="PTHR30478">
    <property type="entry name" value="DNA POLYMERASE III SUBUNIT BETA"/>
    <property type="match status" value="1"/>
</dbReference>
<evidence type="ECO:0000259" key="12">
    <source>
        <dbReference type="Pfam" id="PF02768"/>
    </source>
</evidence>
<dbReference type="PANTHER" id="PTHR30478:SF0">
    <property type="entry name" value="BETA SLIDING CLAMP"/>
    <property type="match status" value="1"/>
</dbReference>
<dbReference type="GO" id="GO:0009360">
    <property type="term" value="C:DNA polymerase III complex"/>
    <property type="evidence" value="ECO:0007669"/>
    <property type="project" value="InterPro"/>
</dbReference>
<dbReference type="GO" id="GO:0008408">
    <property type="term" value="F:3'-5' exonuclease activity"/>
    <property type="evidence" value="ECO:0007669"/>
    <property type="project" value="InterPro"/>
</dbReference>
<dbReference type="Pfam" id="PF02768">
    <property type="entry name" value="DNA_pol3_beta_3"/>
    <property type="match status" value="1"/>
</dbReference>
<comment type="subcellular location">
    <subcellularLocation>
        <location evidence="1 9">Cytoplasm</location>
    </subcellularLocation>
</comment>
<dbReference type="InterPro" id="IPR022637">
    <property type="entry name" value="DNA_polIII_beta_cen"/>
</dbReference>
<keyword evidence="15" id="KW-1185">Reference proteome</keyword>
<dbReference type="Pfam" id="PF00712">
    <property type="entry name" value="DNA_pol3_beta"/>
    <property type="match status" value="1"/>
</dbReference>
<evidence type="ECO:0000256" key="6">
    <source>
        <dbReference type="ARBA" id="ARBA00022705"/>
    </source>
</evidence>
<dbReference type="InterPro" id="IPR022634">
    <property type="entry name" value="DNA_polIII_beta_N"/>
</dbReference>
<evidence type="ECO:0000256" key="4">
    <source>
        <dbReference type="ARBA" id="ARBA00022679"/>
    </source>
</evidence>
<evidence type="ECO:0000256" key="9">
    <source>
        <dbReference type="PIRNR" id="PIRNR000804"/>
    </source>
</evidence>
<keyword evidence="3 9" id="KW-0963">Cytoplasm</keyword>
<dbReference type="CDD" id="cd00140">
    <property type="entry name" value="beta_clamp"/>
    <property type="match status" value="1"/>
</dbReference>
<evidence type="ECO:0000256" key="3">
    <source>
        <dbReference type="ARBA" id="ARBA00022490"/>
    </source>
</evidence>
<dbReference type="Proteomes" id="UP000033457">
    <property type="component" value="Chromosome"/>
</dbReference>
<keyword evidence="8" id="KW-0238">DNA-binding</keyword>
<accession>A0A0F6R061</accession>
<dbReference type="KEGG" id="cku:UL82_00010"/>
<dbReference type="Gene3D" id="3.10.150.10">
    <property type="entry name" value="DNA Polymerase III, subunit A, domain 2"/>
    <property type="match status" value="3"/>
</dbReference>
<evidence type="ECO:0000259" key="11">
    <source>
        <dbReference type="Pfam" id="PF02767"/>
    </source>
</evidence>
<comment type="subunit">
    <text evidence="9">Forms a ring-shaped head-to-tail homodimer around DNA.</text>
</comment>
<feature type="domain" description="DNA polymerase III beta sliding clamp C-terminal" evidence="12">
    <location>
        <begin position="258"/>
        <end position="364"/>
    </location>
</feature>
<dbReference type="InterPro" id="IPR046938">
    <property type="entry name" value="DNA_clamp_sf"/>
</dbReference>
<dbReference type="Proteomes" id="UP000271380">
    <property type="component" value="Chromosome"/>
</dbReference>
<evidence type="ECO:0000313" key="13">
    <source>
        <dbReference type="EMBL" id="AKE40248.1"/>
    </source>
</evidence>
<dbReference type="FunFam" id="3.10.150.10:FF:000005">
    <property type="entry name" value="Beta sliding clamp"/>
    <property type="match status" value="1"/>
</dbReference>
<proteinExistence type="inferred from homology"/>
<reference evidence="13 15" key="1">
    <citation type="journal article" date="2015" name="Genome Announc.">
        <title>Complete Genome Sequence of Corynebacterium kutscheri DSM 20755, a Corynebacterial Type Strain with Remarkably Low G+C Content of Chromosomal DNA.</title>
        <authorList>
            <person name="Ruckert C."/>
            <person name="Albersmeier A."/>
            <person name="Winkler A."/>
            <person name="Tauch A."/>
        </authorList>
    </citation>
    <scope>NUCLEOTIDE SEQUENCE [LARGE SCALE GENOMIC DNA]</scope>
    <source>
        <strain evidence="13 15">DSM 20755</strain>
    </source>
</reference>
<keyword evidence="6 9" id="KW-0235">DNA replication</keyword>
<dbReference type="InterPro" id="IPR022635">
    <property type="entry name" value="DNA_polIII_beta_C"/>
</dbReference>
<keyword evidence="7 9" id="KW-0239">DNA-directed DNA polymerase</keyword>
<dbReference type="HOGENOM" id="CLU_038149_1_1_11"/>
<dbReference type="EMBL" id="CP011312">
    <property type="protein sequence ID" value="AKE40248.1"/>
    <property type="molecule type" value="Genomic_DNA"/>
</dbReference>
<dbReference type="NCBIfam" id="TIGR00663">
    <property type="entry name" value="dnan"/>
    <property type="match status" value="1"/>
</dbReference>
<dbReference type="GO" id="GO:0005737">
    <property type="term" value="C:cytoplasm"/>
    <property type="evidence" value="ECO:0007669"/>
    <property type="project" value="UniProtKB-SubCell"/>
</dbReference>
<dbReference type="EMBL" id="LR134377">
    <property type="protein sequence ID" value="VEH05586.1"/>
    <property type="molecule type" value="Genomic_DNA"/>
</dbReference>
<evidence type="ECO:0000256" key="2">
    <source>
        <dbReference type="ARBA" id="ARBA00010752"/>
    </source>
</evidence>
<comment type="similarity">
    <text evidence="2 9">Belongs to the beta sliding clamp family.</text>
</comment>
<feature type="domain" description="DNA polymerase III beta sliding clamp central" evidence="11">
    <location>
        <begin position="132"/>
        <end position="254"/>
    </location>
</feature>
<evidence type="ECO:0000256" key="8">
    <source>
        <dbReference type="ARBA" id="ARBA00023125"/>
    </source>
</evidence>